<reference evidence="1 2" key="1">
    <citation type="journal article" date="2008" name="Genome Biol.">
        <title>A genomic analysis of the archaeal system Ignicoccus hospitalis-Nanoarchaeum equitans.</title>
        <authorList>
            <person name="Podar M."/>
            <person name="Anderson I."/>
            <person name="Makarova K.S."/>
            <person name="Elkins J.G."/>
            <person name="Ivanova N."/>
            <person name="Wall M.A."/>
            <person name="Lykidis A."/>
            <person name="Mavromatis K."/>
            <person name="Sun H."/>
            <person name="Hudson M.E."/>
            <person name="Chen W."/>
            <person name="Deciu C."/>
            <person name="Hutchison D."/>
            <person name="Eads J.R."/>
            <person name="Anderson A."/>
            <person name="Fernandes F."/>
            <person name="Szeto E."/>
            <person name="Lapidus A."/>
            <person name="Kyrpides N.C."/>
            <person name="Saier M.H.Jr."/>
            <person name="Richardson P.M."/>
            <person name="Rachel R."/>
            <person name="Huber H."/>
            <person name="Eisen J.A."/>
            <person name="Koonin E.V."/>
            <person name="Keller M."/>
            <person name="Stetter K.O."/>
        </authorList>
    </citation>
    <scope>NUCLEOTIDE SEQUENCE [LARGE SCALE GENOMIC DNA]</scope>
    <source>
        <strain evidence="2">KIN4/I / DSM 18386 / JCM 14125</strain>
    </source>
</reference>
<dbReference type="RefSeq" id="WP_011998392.1">
    <property type="nucleotide sequence ID" value="NC_009776.1"/>
</dbReference>
<evidence type="ECO:0000313" key="1">
    <source>
        <dbReference type="EMBL" id="ABU81540.1"/>
    </source>
</evidence>
<organism evidence="1 2">
    <name type="scientific">Ignicoccus hospitalis (strain KIN4/I / DSM 18386 / JCM 14125)</name>
    <dbReference type="NCBI Taxonomy" id="453591"/>
    <lineage>
        <taxon>Archaea</taxon>
        <taxon>Thermoproteota</taxon>
        <taxon>Thermoprotei</taxon>
        <taxon>Desulfurococcales</taxon>
        <taxon>Desulfurococcaceae</taxon>
        <taxon>Ignicoccus</taxon>
    </lineage>
</organism>
<accession>A8A9D8</accession>
<sequence length="74" mass="8456">MLFRLVTSAEREDSLLEALHDLEKEGLLKINDELKITNLGVVEFNKTFARLLDEEPEAALSLLRNLYLLRRGSA</sequence>
<dbReference type="STRING" id="453591.Igni_0357"/>
<dbReference type="GeneID" id="5562195"/>
<gene>
    <name evidence="1" type="ordered locus">Igni_0357</name>
</gene>
<dbReference type="KEGG" id="iho:Igni_0357"/>
<name>A8A9D8_IGNH4</name>
<dbReference type="HOGENOM" id="CLU_2678844_0_0_2"/>
<evidence type="ECO:0000313" key="2">
    <source>
        <dbReference type="Proteomes" id="UP000000262"/>
    </source>
</evidence>
<dbReference type="Proteomes" id="UP000000262">
    <property type="component" value="Chromosome"/>
</dbReference>
<keyword evidence="2" id="KW-1185">Reference proteome</keyword>
<protein>
    <submittedName>
        <fullName evidence="1">Uncharacterized protein</fullName>
    </submittedName>
</protein>
<proteinExistence type="predicted"/>
<dbReference type="AlphaFoldDB" id="A8A9D8"/>
<dbReference type="EMBL" id="CP000816">
    <property type="protein sequence ID" value="ABU81540.1"/>
    <property type="molecule type" value="Genomic_DNA"/>
</dbReference>